<comment type="caution">
    <text evidence="6">The sequence shown here is derived from an EMBL/GenBank/DDBJ whole genome shotgun (WGS) entry which is preliminary data.</text>
</comment>
<dbReference type="AlphaFoldDB" id="A0ABD2QKM5"/>
<keyword evidence="7" id="KW-1185">Reference proteome</keyword>
<dbReference type="Gene3D" id="1.20.1070.10">
    <property type="entry name" value="Rhodopsin 7-helix transmembrane proteins"/>
    <property type="match status" value="1"/>
</dbReference>
<evidence type="ECO:0000259" key="5">
    <source>
        <dbReference type="PROSITE" id="PS50261"/>
    </source>
</evidence>
<reference evidence="6 7" key="1">
    <citation type="submission" date="2024-11" db="EMBL/GenBank/DDBJ databases">
        <title>Adaptive evolution of stress response genes in parasites aligns with host niche diversity.</title>
        <authorList>
            <person name="Hahn C."/>
            <person name="Resl P."/>
        </authorList>
    </citation>
    <scope>NUCLEOTIDE SEQUENCE [LARGE SCALE GENOMIC DNA]</scope>
    <source>
        <strain evidence="6">EGGRZ-B1_66</strain>
        <tissue evidence="6">Body</tissue>
    </source>
</reference>
<organism evidence="6 7">
    <name type="scientific">Cichlidogyrus casuarinus</name>
    <dbReference type="NCBI Taxonomy" id="1844966"/>
    <lineage>
        <taxon>Eukaryota</taxon>
        <taxon>Metazoa</taxon>
        <taxon>Spiralia</taxon>
        <taxon>Lophotrochozoa</taxon>
        <taxon>Platyhelminthes</taxon>
        <taxon>Monogenea</taxon>
        <taxon>Monopisthocotylea</taxon>
        <taxon>Dactylogyridea</taxon>
        <taxon>Ancyrocephalidae</taxon>
        <taxon>Cichlidogyrus</taxon>
    </lineage>
</organism>
<comment type="subcellular location">
    <subcellularLocation>
        <location evidence="1">Membrane</location>
        <topology evidence="1">Multi-pass membrane protein</topology>
    </subcellularLocation>
</comment>
<accession>A0ABD2QKM5</accession>
<evidence type="ECO:0000313" key="6">
    <source>
        <dbReference type="EMBL" id="KAL3320095.1"/>
    </source>
</evidence>
<dbReference type="Proteomes" id="UP001626550">
    <property type="component" value="Unassembled WGS sequence"/>
</dbReference>
<dbReference type="InterPro" id="IPR017981">
    <property type="entry name" value="GPCR_2-like_7TM"/>
</dbReference>
<dbReference type="EMBL" id="JBJKFK010000077">
    <property type="protein sequence ID" value="KAL3320095.1"/>
    <property type="molecule type" value="Genomic_DNA"/>
</dbReference>
<evidence type="ECO:0000256" key="1">
    <source>
        <dbReference type="ARBA" id="ARBA00004141"/>
    </source>
</evidence>
<evidence type="ECO:0000256" key="3">
    <source>
        <dbReference type="ARBA" id="ARBA00022989"/>
    </source>
</evidence>
<sequence>MFICFGLEAMFQLINAFEFDNIVMCILKETLWDVFRVARFFWMFAQGLYLVLILKQAFQYSRKIYLISTSIAWGEKSVRAVLILVPLLGLQNFLVFHQWSEEEPYVYVGDFICMVVIPLQVKLIRY</sequence>
<feature type="domain" description="G-protein coupled receptors family 2 profile 2" evidence="5">
    <location>
        <begin position="1"/>
        <end position="126"/>
    </location>
</feature>
<dbReference type="PROSITE" id="PS50261">
    <property type="entry name" value="G_PROTEIN_RECEP_F2_4"/>
    <property type="match status" value="1"/>
</dbReference>
<gene>
    <name evidence="6" type="ORF">Ciccas_001232</name>
</gene>
<dbReference type="GO" id="GO:0016020">
    <property type="term" value="C:membrane"/>
    <property type="evidence" value="ECO:0007669"/>
    <property type="project" value="UniProtKB-SubCell"/>
</dbReference>
<keyword evidence="4" id="KW-0472">Membrane</keyword>
<evidence type="ECO:0000313" key="7">
    <source>
        <dbReference type="Proteomes" id="UP001626550"/>
    </source>
</evidence>
<proteinExistence type="predicted"/>
<evidence type="ECO:0000256" key="4">
    <source>
        <dbReference type="ARBA" id="ARBA00023136"/>
    </source>
</evidence>
<keyword evidence="3" id="KW-1133">Transmembrane helix</keyword>
<dbReference type="Pfam" id="PF00002">
    <property type="entry name" value="7tm_2"/>
    <property type="match status" value="1"/>
</dbReference>
<keyword evidence="2" id="KW-0812">Transmembrane</keyword>
<evidence type="ECO:0000256" key="2">
    <source>
        <dbReference type="ARBA" id="ARBA00022692"/>
    </source>
</evidence>
<dbReference type="InterPro" id="IPR000832">
    <property type="entry name" value="GPCR_2_secretin-like"/>
</dbReference>
<protein>
    <recommendedName>
        <fullName evidence="5">G-protein coupled receptors family 2 profile 2 domain-containing protein</fullName>
    </recommendedName>
</protein>
<name>A0ABD2QKM5_9PLAT</name>